<dbReference type="FunFam" id="3.40.50.720:FF:000084">
    <property type="entry name" value="Short-chain dehydrogenase reductase"/>
    <property type="match status" value="1"/>
</dbReference>
<dbReference type="EMBL" id="CP017147">
    <property type="protein sequence ID" value="AOO83203.1"/>
    <property type="molecule type" value="Genomic_DNA"/>
</dbReference>
<dbReference type="Proteomes" id="UP000094969">
    <property type="component" value="Chromosome"/>
</dbReference>
<dbReference type="InterPro" id="IPR036291">
    <property type="entry name" value="NAD(P)-bd_dom_sf"/>
</dbReference>
<dbReference type="PRINTS" id="PR00080">
    <property type="entry name" value="SDRFAMILY"/>
</dbReference>
<proteinExistence type="inferred from homology"/>
<evidence type="ECO:0000256" key="1">
    <source>
        <dbReference type="ARBA" id="ARBA00006484"/>
    </source>
</evidence>
<dbReference type="SUPFAM" id="SSF51735">
    <property type="entry name" value="NAD(P)-binding Rossmann-fold domains"/>
    <property type="match status" value="1"/>
</dbReference>
<sequence>MFEDLRGKRVLVTGASSGLGAHFVALLAGQGAEVVAAARRLDRLSALARACEGLPGTVSPLALDVASVAAIEAGLAEASAAMGGLDVLINNAGVAEPERALDLSEAQWDAHLDVNLKGCFFAAQAAARIMAKQDGGGAIVNIASILGERVAISVAPYAAAKAGLIQLTKALALEWARHKVRVNALAPGYVITDLNRDFFETEPGQALIKRIPMRRAADLGDLDGALLLLCADASRFMTGSVIAVDGGHLVSGL</sequence>
<dbReference type="PANTHER" id="PTHR42760">
    <property type="entry name" value="SHORT-CHAIN DEHYDROGENASES/REDUCTASES FAMILY MEMBER"/>
    <property type="match status" value="1"/>
</dbReference>
<evidence type="ECO:0000313" key="2">
    <source>
        <dbReference type="EMBL" id="AOO83203.1"/>
    </source>
</evidence>
<dbReference type="PANTHER" id="PTHR42760:SF135">
    <property type="entry name" value="BLL7886 PROTEIN"/>
    <property type="match status" value="1"/>
</dbReference>
<evidence type="ECO:0000313" key="3">
    <source>
        <dbReference type="Proteomes" id="UP000094969"/>
    </source>
</evidence>
<keyword evidence="3" id="KW-1185">Reference proteome</keyword>
<dbReference type="RefSeq" id="WP_069692403.1">
    <property type="nucleotide sequence ID" value="NZ_CP017147.1"/>
</dbReference>
<dbReference type="Pfam" id="PF13561">
    <property type="entry name" value="adh_short_C2"/>
    <property type="match status" value="1"/>
</dbReference>
<reference evidence="2 3" key="1">
    <citation type="journal article" date="2015" name="Antonie Van Leeuwenhoek">
        <title>Bosea vaviloviae sp. nov., a new species of slow-growing rhizobia isolated from nodules of the relict species Vavilovia formosa (Stev.) Fed.</title>
        <authorList>
            <person name="Safronova V.I."/>
            <person name="Kuznetsova I.G."/>
            <person name="Sazanova A.L."/>
            <person name="Kimeklis A.K."/>
            <person name="Belimov A.A."/>
            <person name="Andronov E.E."/>
            <person name="Pinaev A.G."/>
            <person name="Chizhevskaya E.P."/>
            <person name="Pukhaev A.R."/>
            <person name="Popov K.P."/>
            <person name="Willems A."/>
            <person name="Tikhonovich I.A."/>
        </authorList>
    </citation>
    <scope>NUCLEOTIDE SEQUENCE [LARGE SCALE GENOMIC DNA]</scope>
    <source>
        <strain evidence="2 3">Vaf18</strain>
    </source>
</reference>
<dbReference type="Gene3D" id="3.40.50.720">
    <property type="entry name" value="NAD(P)-binding Rossmann-like Domain"/>
    <property type="match status" value="1"/>
</dbReference>
<comment type="similarity">
    <text evidence="1">Belongs to the short-chain dehydrogenases/reductases (SDR) family.</text>
</comment>
<dbReference type="InterPro" id="IPR002347">
    <property type="entry name" value="SDR_fam"/>
</dbReference>
<protein>
    <submittedName>
        <fullName evidence="2">2-deoxy-D-gluconate 3-dehydrogenase</fullName>
    </submittedName>
</protein>
<dbReference type="STRING" id="1526658.BHK69_24615"/>
<dbReference type="AlphaFoldDB" id="A0A1D7U773"/>
<name>A0A1D7U773_9HYPH</name>
<dbReference type="GO" id="GO:0030497">
    <property type="term" value="P:fatty acid elongation"/>
    <property type="evidence" value="ECO:0007669"/>
    <property type="project" value="TreeGrafter"/>
</dbReference>
<gene>
    <name evidence="2" type="ORF">BHK69_24615</name>
</gene>
<dbReference type="PRINTS" id="PR00081">
    <property type="entry name" value="GDHRDH"/>
</dbReference>
<dbReference type="PROSITE" id="PS00061">
    <property type="entry name" value="ADH_SHORT"/>
    <property type="match status" value="1"/>
</dbReference>
<dbReference type="InterPro" id="IPR020904">
    <property type="entry name" value="Sc_DH/Rdtase_CS"/>
</dbReference>
<accession>A0A1D7U773</accession>
<dbReference type="KEGG" id="bvv:BHK69_24615"/>
<organism evidence="2 3">
    <name type="scientific">Bosea vaviloviae</name>
    <dbReference type="NCBI Taxonomy" id="1526658"/>
    <lineage>
        <taxon>Bacteria</taxon>
        <taxon>Pseudomonadati</taxon>
        <taxon>Pseudomonadota</taxon>
        <taxon>Alphaproteobacteria</taxon>
        <taxon>Hyphomicrobiales</taxon>
        <taxon>Boseaceae</taxon>
        <taxon>Bosea</taxon>
    </lineage>
</organism>
<dbReference type="OrthoDB" id="9796652at2"/>
<dbReference type="GO" id="GO:0016616">
    <property type="term" value="F:oxidoreductase activity, acting on the CH-OH group of donors, NAD or NADP as acceptor"/>
    <property type="evidence" value="ECO:0007669"/>
    <property type="project" value="TreeGrafter"/>
</dbReference>